<reference evidence="1" key="2">
    <citation type="submission" date="2015-06" db="UniProtKB">
        <authorList>
            <consortium name="EnsemblMetazoa"/>
        </authorList>
    </citation>
    <scope>IDENTIFICATION</scope>
</reference>
<dbReference type="InterPro" id="IPR032004">
    <property type="entry name" value="DUF4790"/>
</dbReference>
<reference evidence="2" key="1">
    <citation type="submission" date="2013-02" db="EMBL/GenBank/DDBJ databases">
        <authorList>
            <person name="Hughes D."/>
        </authorList>
    </citation>
    <scope>NUCLEOTIDE SEQUENCE</scope>
    <source>
        <strain>Durham</strain>
        <strain evidence="2">NC isolate 2 -- Noor lab</strain>
    </source>
</reference>
<protein>
    <submittedName>
        <fullName evidence="1">Uncharacterized protein</fullName>
    </submittedName>
</protein>
<proteinExistence type="predicted"/>
<keyword evidence="2" id="KW-1185">Reference proteome</keyword>
<dbReference type="Pfam" id="PF16037">
    <property type="entry name" value="DUF4790"/>
    <property type="match status" value="1"/>
</dbReference>
<dbReference type="Proteomes" id="UP000015102">
    <property type="component" value="Unassembled WGS sequence"/>
</dbReference>
<evidence type="ECO:0000313" key="2">
    <source>
        <dbReference type="Proteomes" id="UP000015102"/>
    </source>
</evidence>
<dbReference type="HOGENOM" id="CLU_2560883_0_0_1"/>
<dbReference type="AlphaFoldDB" id="T1GXE3"/>
<organism evidence="1 2">
    <name type="scientific">Megaselia scalaris</name>
    <name type="common">Humpbacked fly</name>
    <name type="synonym">Phora scalaris</name>
    <dbReference type="NCBI Taxonomy" id="36166"/>
    <lineage>
        <taxon>Eukaryota</taxon>
        <taxon>Metazoa</taxon>
        <taxon>Ecdysozoa</taxon>
        <taxon>Arthropoda</taxon>
        <taxon>Hexapoda</taxon>
        <taxon>Insecta</taxon>
        <taxon>Pterygota</taxon>
        <taxon>Neoptera</taxon>
        <taxon>Endopterygota</taxon>
        <taxon>Diptera</taxon>
        <taxon>Brachycera</taxon>
        <taxon>Muscomorpha</taxon>
        <taxon>Platypezoidea</taxon>
        <taxon>Phoridae</taxon>
        <taxon>Megaseliini</taxon>
        <taxon>Megaselia</taxon>
    </lineage>
</organism>
<sequence length="82" mass="10055">MSLKIDSVDIFPFFHSEVKCKLRYDRNCRKYERQFQKELYMLEKYQPSAYSAARFHRHMSITTLWPPLHNIKEIDYAPIVRK</sequence>
<evidence type="ECO:0000313" key="1">
    <source>
        <dbReference type="EnsemblMetazoa" id="MESCA008491-PA"/>
    </source>
</evidence>
<dbReference type="EnsemblMetazoa" id="MESCA008491-RA">
    <property type="protein sequence ID" value="MESCA008491-PA"/>
    <property type="gene ID" value="MESCA008491"/>
</dbReference>
<dbReference type="EMBL" id="CAQQ02072394">
    <property type="status" value="NOT_ANNOTATED_CDS"/>
    <property type="molecule type" value="Genomic_DNA"/>
</dbReference>
<name>T1GXE3_MEGSC</name>
<accession>T1GXE3</accession>